<accession>A0A4R1N5G9</accession>
<gene>
    <name evidence="1" type="ORF">EZJ58_0355</name>
</gene>
<evidence type="ECO:0000313" key="2">
    <source>
        <dbReference type="Proteomes" id="UP000294555"/>
    </source>
</evidence>
<protein>
    <submittedName>
        <fullName evidence="1">Uncharacterized protein</fullName>
    </submittedName>
</protein>
<comment type="caution">
    <text evidence="1">The sequence shown here is derived from an EMBL/GenBank/DDBJ whole genome shotgun (WGS) entry which is preliminary data.</text>
</comment>
<name>A0A4R1N5G9_9GAMM</name>
<dbReference type="EMBL" id="SJOI01000001">
    <property type="protein sequence ID" value="TCL02343.1"/>
    <property type="molecule type" value="Genomic_DNA"/>
</dbReference>
<proteinExistence type="predicted"/>
<dbReference type="Proteomes" id="UP000294555">
    <property type="component" value="Unassembled WGS sequence"/>
</dbReference>
<organism evidence="1 2">
    <name type="scientific">Sodalis ligni</name>
    <dbReference type="NCBI Taxonomy" id="2697027"/>
    <lineage>
        <taxon>Bacteria</taxon>
        <taxon>Pseudomonadati</taxon>
        <taxon>Pseudomonadota</taxon>
        <taxon>Gammaproteobacteria</taxon>
        <taxon>Enterobacterales</taxon>
        <taxon>Bruguierivoracaceae</taxon>
        <taxon>Sodalis</taxon>
    </lineage>
</organism>
<reference evidence="1 2" key="1">
    <citation type="submission" date="2019-02" db="EMBL/GenBank/DDBJ databases">
        <title>Investigation of anaerobic lignin degradation for improved lignocellulosic biofuels.</title>
        <authorList>
            <person name="Deangelis K."/>
        </authorList>
    </citation>
    <scope>NUCLEOTIDE SEQUENCE [LARGE SCALE GENOMIC DNA]</scope>
    <source>
        <strain evidence="1 2">159R</strain>
    </source>
</reference>
<evidence type="ECO:0000313" key="1">
    <source>
        <dbReference type="EMBL" id="TCL02343.1"/>
    </source>
</evidence>
<dbReference type="AlphaFoldDB" id="A0A4R1N5G9"/>
<keyword evidence="2" id="KW-1185">Reference proteome</keyword>
<sequence length="34" mass="3969">MQYLINLSPELSILLALFFGPTLARFYSYIFKPT</sequence>